<dbReference type="InterPro" id="IPR006073">
    <property type="entry name" value="GTP-bd"/>
</dbReference>
<dbReference type="InterPro" id="IPR027417">
    <property type="entry name" value="P-loop_NTPase"/>
</dbReference>
<dbReference type="Proteomes" id="UP000544110">
    <property type="component" value="Unassembled WGS sequence"/>
</dbReference>
<keyword evidence="3" id="KW-0132">Cell division</keyword>
<dbReference type="PANTHER" id="PTHR42714:SF2">
    <property type="entry name" value="TRNA MODIFICATION GTPASE GTPBP3, MITOCHONDRIAL"/>
    <property type="match status" value="1"/>
</dbReference>
<dbReference type="PANTHER" id="PTHR42714">
    <property type="entry name" value="TRNA MODIFICATION GTPASE GTPBP3"/>
    <property type="match status" value="1"/>
</dbReference>
<dbReference type="GO" id="GO:0051301">
    <property type="term" value="P:cell division"/>
    <property type="evidence" value="ECO:0007669"/>
    <property type="project" value="UniProtKB-KW"/>
</dbReference>
<keyword evidence="1" id="KW-0472">Membrane</keyword>
<feature type="domain" description="G" evidence="2">
    <location>
        <begin position="82"/>
        <end position="193"/>
    </location>
</feature>
<proteinExistence type="predicted"/>
<gene>
    <name evidence="3" type="ORF">BJ989_001577</name>
</gene>
<comment type="caution">
    <text evidence="3">The sequence shown here is derived from an EMBL/GenBank/DDBJ whole genome shotgun (WGS) entry which is preliminary data.</text>
</comment>
<feature type="transmembrane region" description="Helical" evidence="1">
    <location>
        <begin position="520"/>
        <end position="542"/>
    </location>
</feature>
<dbReference type="GO" id="GO:0030488">
    <property type="term" value="P:tRNA methylation"/>
    <property type="evidence" value="ECO:0007669"/>
    <property type="project" value="TreeGrafter"/>
</dbReference>
<evidence type="ECO:0000256" key="1">
    <source>
        <dbReference type="SAM" id="Phobius"/>
    </source>
</evidence>
<dbReference type="Pfam" id="PF01926">
    <property type="entry name" value="MMR_HSR1"/>
    <property type="match status" value="1"/>
</dbReference>
<keyword evidence="4" id="KW-1185">Reference proteome</keyword>
<evidence type="ECO:0000313" key="4">
    <source>
        <dbReference type="Proteomes" id="UP000544110"/>
    </source>
</evidence>
<dbReference type="RefSeq" id="WP_179517748.1">
    <property type="nucleotide sequence ID" value="NZ_JACCAC010000001.1"/>
</dbReference>
<keyword evidence="1" id="KW-1133">Transmembrane helix</keyword>
<keyword evidence="3" id="KW-0131">Cell cycle</keyword>
<protein>
    <submittedName>
        <fullName evidence="3">GTP-binding protein EngB required for normal cell division</fullName>
    </submittedName>
</protein>
<dbReference type="Gene3D" id="3.40.50.300">
    <property type="entry name" value="P-loop containing nucleotide triphosphate hydrolases"/>
    <property type="match status" value="2"/>
</dbReference>
<keyword evidence="1" id="KW-0812">Transmembrane</keyword>
<name>A0A7Y9UKD7_9ACTN</name>
<dbReference type="SUPFAM" id="SSF52540">
    <property type="entry name" value="P-loop containing nucleoside triphosphate hydrolases"/>
    <property type="match status" value="2"/>
</dbReference>
<dbReference type="GO" id="GO:0005525">
    <property type="term" value="F:GTP binding"/>
    <property type="evidence" value="ECO:0007669"/>
    <property type="project" value="InterPro"/>
</dbReference>
<dbReference type="GO" id="GO:0002098">
    <property type="term" value="P:tRNA wobble uridine modification"/>
    <property type="evidence" value="ECO:0007669"/>
    <property type="project" value="TreeGrafter"/>
</dbReference>
<reference evidence="3 4" key="1">
    <citation type="submission" date="2020-07" db="EMBL/GenBank/DDBJ databases">
        <title>Sequencing the genomes of 1000 actinobacteria strains.</title>
        <authorList>
            <person name="Klenk H.-P."/>
        </authorList>
    </citation>
    <scope>NUCLEOTIDE SEQUENCE [LARGE SCALE GENOMIC DNA]</scope>
    <source>
        <strain evidence="3 4">DSM 24552</strain>
    </source>
</reference>
<sequence>MQGTEQALLDAVARSIREGELALDEIAQIVDASTGQLRAAVGDLDENSSGSESALAKLALAAADDLERRVADSRARLSSFNIVFFGRTGAGKSTLMSAMGRLDGGRVSPGDSDWTVEVDAIDWHGCRLYDTPGTGGWGGRRSRSELEDKAREATEIADVVILCFDSQSQQQAEFAKVAAWVQEYGKPAIAVLNFRTDRWRHPIRTQDRESRRSLNATVRQHVDNINAELARIGLAGVPVVALNSRRALVARATRPFRGPEAPAVNAELERFGAEYLEHWSNLPALEALLGACLSVGGHDLRLAALRDGLRTTFGQWVSALDTLAQLRLEQAVVLERSIAQMLAVLGYPDEDLRVQHLGPASSEVPDLLTRLEAARGEPFDAPVTGSLARHAKSLLTSHLGAERSKSLRRAENLVTDAFDRRKKVGGKAFDKAVYRPKDVAAALQAVGRDVDQFINDNLKLTGTEGREDLDLMGRRSSAVHGAAGKGRRQIATALQAGGIAASGTGAVLGIVATTQFWNPAGWTAAAILGGLAIGAAMAGFLGRKNRKKAEQKRVAARSSAIGEARSAVSTQFDEWHSSHLAALLGTAWAEAAESVRTLIEETVDAHEMHDELERLAEVLESHAGGIPAAPSAATVIQHGIQVVLDSAGYGTTESDVLLGESWELVDVAEGDHRSFSPHDVEEFQKRAGQGLHRFQDFVTSLSATVDTDELQKWIEDARLAVHLEDSASRVATGSAGPPRIVLLGDYSSSKSSLVKRLLVELGEPVPPGLKIHAAPETAKASVYQVGHVSLVDLPGFQGHNKAHDELAVAESADAALAVVVLSTNLLLGNTAALVEVLGGSRRMVAKAARAFFVVGRIDEIGADPEESPRDFLTRCRRKEAELVAALHFHGIPVTPERVWSVSADPFGMVGNRVPVTAADYVDRHRIWDGIRPLVDGLVSIDASTASILAGVGERDGLLALLMTSSEAEGLAIEELQAEVADCIDLATTYDEGLADLRLLMKSLIRQVEQLVDDHANELIGEALGAGPEEADALADAFEEWWRDPRLKAGLTAFFASANREVDEWWANNASAIDRRVRKMEARVNASSRNGALRTSSGAGGEALARRVLNEASRIVSAFGSREPVYKIGKALGVKFPPWGAVKGGIRVAKAGAVLGVVATAWDVLAFLQDLKAEDGREAARHRAVDYVRDTMSEVVASIVRGTDEKPGFILDLEEQEAMLLAQVDALTDRGASIEVAIEELRARRAASLRLIERAPGVQAGAKEEFS</sequence>
<organism evidence="3 4">
    <name type="scientific">Nocardioides perillae</name>
    <dbReference type="NCBI Taxonomy" id="1119534"/>
    <lineage>
        <taxon>Bacteria</taxon>
        <taxon>Bacillati</taxon>
        <taxon>Actinomycetota</taxon>
        <taxon>Actinomycetes</taxon>
        <taxon>Propionibacteriales</taxon>
        <taxon>Nocardioidaceae</taxon>
        <taxon>Nocardioides</taxon>
    </lineage>
</organism>
<evidence type="ECO:0000259" key="2">
    <source>
        <dbReference type="Pfam" id="PF01926"/>
    </source>
</evidence>
<dbReference type="EMBL" id="JACCAC010000001">
    <property type="protein sequence ID" value="NYG55273.1"/>
    <property type="molecule type" value="Genomic_DNA"/>
</dbReference>
<dbReference type="GO" id="GO:0005737">
    <property type="term" value="C:cytoplasm"/>
    <property type="evidence" value="ECO:0007669"/>
    <property type="project" value="TreeGrafter"/>
</dbReference>
<accession>A0A7Y9UKD7</accession>
<dbReference type="AlphaFoldDB" id="A0A7Y9UKD7"/>
<evidence type="ECO:0000313" key="3">
    <source>
        <dbReference type="EMBL" id="NYG55273.1"/>
    </source>
</evidence>